<evidence type="ECO:0000259" key="4">
    <source>
        <dbReference type="Pfam" id="PF00294"/>
    </source>
</evidence>
<dbReference type="GO" id="GO:0042840">
    <property type="term" value="P:D-glucuronate catabolic process"/>
    <property type="evidence" value="ECO:0007669"/>
    <property type="project" value="TreeGrafter"/>
</dbReference>
<dbReference type="PANTHER" id="PTHR43085">
    <property type="entry name" value="HEXOKINASE FAMILY MEMBER"/>
    <property type="match status" value="1"/>
</dbReference>
<gene>
    <name evidence="5" type="ordered locus">SAR116_0905</name>
</gene>
<dbReference type="InterPro" id="IPR029056">
    <property type="entry name" value="Ribokinase-like"/>
</dbReference>
<dbReference type="AlphaFoldDB" id="D5BSA1"/>
<keyword evidence="2 5" id="KW-0808">Transferase</keyword>
<dbReference type="Proteomes" id="UP000007460">
    <property type="component" value="Chromosome"/>
</dbReference>
<reference evidence="5 6" key="1">
    <citation type="journal article" date="2010" name="J. Bacteriol.">
        <title>Complete genome sequence of "Candidatus Puniceispirillum marinum" IMCC1322, a representative of the SAR116 clade in the Alphaproteobacteria.</title>
        <authorList>
            <person name="Oh H.M."/>
            <person name="Kwon K.K."/>
            <person name="Kang I."/>
            <person name="Kang S.G."/>
            <person name="Lee J.H."/>
            <person name="Kim S.J."/>
            <person name="Cho J.C."/>
        </authorList>
    </citation>
    <scope>NUCLEOTIDE SEQUENCE [LARGE SCALE GENOMIC DNA]</scope>
    <source>
        <strain evidence="5 6">IMCC1322</strain>
    </source>
</reference>
<dbReference type="InterPro" id="IPR050306">
    <property type="entry name" value="PfkB_Carbo_kinase"/>
</dbReference>
<dbReference type="GO" id="GO:0019698">
    <property type="term" value="P:D-galacturonate catabolic process"/>
    <property type="evidence" value="ECO:0007669"/>
    <property type="project" value="TreeGrafter"/>
</dbReference>
<dbReference type="OrthoDB" id="9776822at2"/>
<dbReference type="EC" id="2.7.1.45" evidence="5"/>
<evidence type="ECO:0000256" key="3">
    <source>
        <dbReference type="ARBA" id="ARBA00022777"/>
    </source>
</evidence>
<dbReference type="Gene3D" id="3.40.1190.20">
    <property type="match status" value="1"/>
</dbReference>
<dbReference type="GO" id="GO:0006974">
    <property type="term" value="P:DNA damage response"/>
    <property type="evidence" value="ECO:0007669"/>
    <property type="project" value="TreeGrafter"/>
</dbReference>
<dbReference type="InterPro" id="IPR011611">
    <property type="entry name" value="PfkB_dom"/>
</dbReference>
<dbReference type="EMBL" id="CP001751">
    <property type="protein sequence ID" value="ADE39148.1"/>
    <property type="molecule type" value="Genomic_DNA"/>
</dbReference>
<proteinExistence type="inferred from homology"/>
<dbReference type="CDD" id="cd01166">
    <property type="entry name" value="KdgK"/>
    <property type="match status" value="1"/>
</dbReference>
<keyword evidence="6" id="KW-1185">Reference proteome</keyword>
<dbReference type="Pfam" id="PF00294">
    <property type="entry name" value="PfkB"/>
    <property type="match status" value="1"/>
</dbReference>
<evidence type="ECO:0000313" key="6">
    <source>
        <dbReference type="Proteomes" id="UP000007460"/>
    </source>
</evidence>
<comment type="similarity">
    <text evidence="1">Belongs to the carbohydrate kinase PfkB family.</text>
</comment>
<dbReference type="eggNOG" id="COG0524">
    <property type="taxonomic scope" value="Bacteria"/>
</dbReference>
<evidence type="ECO:0000313" key="5">
    <source>
        <dbReference type="EMBL" id="ADE39148.1"/>
    </source>
</evidence>
<dbReference type="RefSeq" id="WP_013045777.1">
    <property type="nucleotide sequence ID" value="NC_014010.1"/>
</dbReference>
<feature type="domain" description="Carbohydrate kinase PfkB" evidence="4">
    <location>
        <begin position="21"/>
        <end position="297"/>
    </location>
</feature>
<dbReference type="PANTHER" id="PTHR43085:SF15">
    <property type="entry name" value="2-DEHYDRO-3-DEOXYGLUCONOKINASE"/>
    <property type="match status" value="1"/>
</dbReference>
<dbReference type="PROSITE" id="PS00584">
    <property type="entry name" value="PFKB_KINASES_2"/>
    <property type="match status" value="1"/>
</dbReference>
<sequence>MKLCLGIGELMVEMAPTQTPDLWQRGYAGDVFNSLYYARMMMPNDWQVAFHTGLGTDQLSDDMIDFMVSHNIICDNIPRIEHRTAGLYMIQLQDGERHFSYWRNDSAARLMMRDPKQLADKLAKAQYIYLSGISLAILTADERTDLLDLIRSTKNADRTVFFDSNIRPKLWASPDEMRAAITEAGRIADIVLPSLEDEQATFGDTDDTEVAARYLAWGAQVVIVKNGTAPALFATTSGHKHIAPMPVDNMRDSTAAGDAFNGAFMARLAAGDKMDDAIVAAHKCAAIVVTHIGALAPKDLFTNADG</sequence>
<accession>D5BSA1</accession>
<protein>
    <submittedName>
        <fullName evidence="5">Putative 2-dehydro-3-deoxygluconokinase protein</fullName>
        <ecNumber evidence="5">2.7.1.45</ecNumber>
    </submittedName>
</protein>
<dbReference type="KEGG" id="apb:SAR116_0905"/>
<name>D5BSA1_PUNMI</name>
<organism evidence="5 6">
    <name type="scientific">Puniceispirillum marinum (strain IMCC1322)</name>
    <dbReference type="NCBI Taxonomy" id="488538"/>
    <lineage>
        <taxon>Bacteria</taxon>
        <taxon>Pseudomonadati</taxon>
        <taxon>Pseudomonadota</taxon>
        <taxon>Alphaproteobacteria</taxon>
        <taxon>Candidatus Puniceispirillales</taxon>
        <taxon>Candidatus Puniceispirillaceae</taxon>
        <taxon>Candidatus Puniceispirillum</taxon>
    </lineage>
</organism>
<evidence type="ECO:0000256" key="2">
    <source>
        <dbReference type="ARBA" id="ARBA00022679"/>
    </source>
</evidence>
<dbReference type="SUPFAM" id="SSF53613">
    <property type="entry name" value="Ribokinase-like"/>
    <property type="match status" value="1"/>
</dbReference>
<evidence type="ECO:0000256" key="1">
    <source>
        <dbReference type="ARBA" id="ARBA00010688"/>
    </source>
</evidence>
<dbReference type="GO" id="GO:0005829">
    <property type="term" value="C:cytosol"/>
    <property type="evidence" value="ECO:0007669"/>
    <property type="project" value="TreeGrafter"/>
</dbReference>
<dbReference type="InterPro" id="IPR002173">
    <property type="entry name" value="Carboh/pur_kinase_PfkB_CS"/>
</dbReference>
<dbReference type="HOGENOM" id="CLU_027634_8_0_5"/>
<keyword evidence="3 5" id="KW-0418">Kinase</keyword>
<dbReference type="STRING" id="488538.SAR116_0905"/>
<dbReference type="GO" id="GO:0008673">
    <property type="term" value="F:2-dehydro-3-deoxygluconokinase activity"/>
    <property type="evidence" value="ECO:0007669"/>
    <property type="project" value="UniProtKB-EC"/>
</dbReference>